<dbReference type="SUPFAM" id="SSF48592">
    <property type="entry name" value="GroEL equatorial domain-like"/>
    <property type="match status" value="1"/>
</dbReference>
<dbReference type="InterPro" id="IPR027409">
    <property type="entry name" value="GroEL-like_apical_dom_sf"/>
</dbReference>
<dbReference type="RefSeq" id="WP_386049639.1">
    <property type="nucleotide sequence ID" value="NZ_JBHUIO010000019.1"/>
</dbReference>
<keyword evidence="10" id="KW-1185">Reference proteome</keyword>
<dbReference type="PANTHER" id="PTHR45633">
    <property type="entry name" value="60 KDA HEAT SHOCK PROTEIN, MITOCHONDRIAL"/>
    <property type="match status" value="1"/>
</dbReference>
<dbReference type="SUPFAM" id="SSF52029">
    <property type="entry name" value="GroEL apical domain-like"/>
    <property type="match status" value="1"/>
</dbReference>
<evidence type="ECO:0000256" key="5">
    <source>
        <dbReference type="ARBA" id="ARBA00023235"/>
    </source>
</evidence>
<comment type="similarity">
    <text evidence="1 6 7">Belongs to the chaperonin (HSP60) family.</text>
</comment>
<dbReference type="HAMAP" id="MF_00600">
    <property type="entry name" value="CH60"/>
    <property type="match status" value="1"/>
</dbReference>
<comment type="subunit">
    <text evidence="6 8">Forms a cylinder of 14 subunits composed of two heptameric rings stacked back-to-back. Interacts with the co-chaperonin GroES.</text>
</comment>
<feature type="binding site" evidence="6">
    <location>
        <begin position="476"/>
        <end position="478"/>
    </location>
    <ligand>
        <name>ATP</name>
        <dbReference type="ChEBI" id="CHEBI:30616"/>
    </ligand>
</feature>
<keyword evidence="5 6" id="KW-0413">Isomerase</keyword>
<protein>
    <recommendedName>
        <fullName evidence="6">Chaperonin GroEL</fullName>
        <ecNumber evidence="6">5.6.1.7</ecNumber>
    </recommendedName>
    <alternativeName>
        <fullName evidence="6">60 kDa chaperonin</fullName>
    </alternativeName>
    <alternativeName>
        <fullName evidence="6">Chaperonin-60</fullName>
        <shortName evidence="6">Cpn60</shortName>
    </alternativeName>
</protein>
<dbReference type="InterPro" id="IPR027413">
    <property type="entry name" value="GROEL-like_equatorial_sf"/>
</dbReference>
<sequence length="540" mass="57375">MAKEIRFQEDARRSMLRGVDILADAVKVTLGPRGRNVVLEKKFGSPLITNDGVTIAKEIELEDAFENMGAQLVKEVATKTNDIAGDGTTTATVLAQALIREGLKNVTAGANPIGLRRGIEKATRVVVEEIGRISTPVQGKEGIANVASISAGDEEVGAQIAEAMEKVGEDGVITVEESKGFTTEVEVVEGMQFDRGYISPYMVTDSDKMEAVLDEPYILITDKKISNIQEILPVLERVVQSSRPLLIIAEDLEGEAQATLIVNKLRGTFTAVAVKAPGFGDRRKAMLQDIAALTGGQVISEEVGLELKNTLITQLGRARQVRVSKENTIIVDGSGDKSEIQARVNQIRVQLEETTSEFDKEKLQERLAKLAGGVAVIKVGAATETELKEKKLRIEDALNATRAAVEEGIVPGGGTALVNVIRALDAVSLEGDEATGLQIVRAALEAPVRQIAANGGLEGAVIVERLKKEEVGIGFNAANGEWVNMLEAGIVDPAKVTRSALQNAASVAALFLTTEAVIADKPEPKGAAPAMPDMGGMGMM</sequence>
<feature type="binding site" evidence="6">
    <location>
        <begin position="86"/>
        <end position="90"/>
    </location>
    <ligand>
        <name>ATP</name>
        <dbReference type="ChEBI" id="CHEBI:30616"/>
    </ligand>
</feature>
<feature type="binding site" evidence="6">
    <location>
        <begin position="29"/>
        <end position="32"/>
    </location>
    <ligand>
        <name>ATP</name>
        <dbReference type="ChEBI" id="CHEBI:30616"/>
    </ligand>
</feature>
<comment type="function">
    <text evidence="6 8">Together with its co-chaperonin GroES, plays an essential role in assisting protein folding. The GroEL-GroES system forms a nano-cage that allows encapsulation of the non-native substrate proteins and provides a physical environment optimized to promote and accelerate protein folding.</text>
</comment>
<dbReference type="InterPro" id="IPR001844">
    <property type="entry name" value="Cpn60/GroEL"/>
</dbReference>
<dbReference type="InterPro" id="IPR027410">
    <property type="entry name" value="TCP-1-like_intermed_sf"/>
</dbReference>
<evidence type="ECO:0000256" key="8">
    <source>
        <dbReference type="RuleBase" id="RU000419"/>
    </source>
</evidence>
<feature type="binding site" evidence="6">
    <location>
        <position position="492"/>
    </location>
    <ligand>
        <name>ATP</name>
        <dbReference type="ChEBI" id="CHEBI:30616"/>
    </ligand>
</feature>
<keyword evidence="4 6" id="KW-0143">Chaperone</keyword>
<evidence type="ECO:0000256" key="2">
    <source>
        <dbReference type="ARBA" id="ARBA00022741"/>
    </source>
</evidence>
<accession>A0ABW5A1Y8</accession>
<keyword evidence="2 6" id="KW-0547">Nucleotide-binding</keyword>
<dbReference type="CDD" id="cd03344">
    <property type="entry name" value="GroEL"/>
    <property type="match status" value="1"/>
</dbReference>
<dbReference type="InterPro" id="IPR018370">
    <property type="entry name" value="Chaperonin_Cpn60_CS"/>
</dbReference>
<dbReference type="PROSITE" id="PS00296">
    <property type="entry name" value="CHAPERONINS_CPN60"/>
    <property type="match status" value="1"/>
</dbReference>
<keyword evidence="3 6" id="KW-0067">ATP-binding</keyword>
<evidence type="ECO:0000313" key="9">
    <source>
        <dbReference type="EMBL" id="MFD2172252.1"/>
    </source>
</evidence>
<name>A0ABW5A1Y8_9BACL</name>
<dbReference type="NCBIfam" id="NF009487">
    <property type="entry name" value="PRK12849.1"/>
    <property type="match status" value="1"/>
</dbReference>
<dbReference type="NCBIfam" id="NF009489">
    <property type="entry name" value="PRK12851.1"/>
    <property type="match status" value="1"/>
</dbReference>
<dbReference type="EMBL" id="JBHUIO010000019">
    <property type="protein sequence ID" value="MFD2172252.1"/>
    <property type="molecule type" value="Genomic_DNA"/>
</dbReference>
<comment type="caution">
    <text evidence="6">Lacks conserved residue(s) required for the propagation of feature annotation.</text>
</comment>
<feature type="binding site" evidence="6">
    <location>
        <position position="413"/>
    </location>
    <ligand>
        <name>ATP</name>
        <dbReference type="ChEBI" id="CHEBI:30616"/>
    </ligand>
</feature>
<dbReference type="Proteomes" id="UP001597343">
    <property type="component" value="Unassembled WGS sequence"/>
</dbReference>
<evidence type="ECO:0000256" key="3">
    <source>
        <dbReference type="ARBA" id="ARBA00022840"/>
    </source>
</evidence>
<dbReference type="NCBIfam" id="NF000592">
    <property type="entry name" value="PRK00013.1"/>
    <property type="match status" value="1"/>
</dbReference>
<keyword evidence="6" id="KW-0963">Cytoplasm</keyword>
<dbReference type="Gene3D" id="3.30.260.10">
    <property type="entry name" value="TCP-1-like chaperonin intermediate domain"/>
    <property type="match status" value="1"/>
</dbReference>
<dbReference type="NCBIfam" id="NF009488">
    <property type="entry name" value="PRK12850.1"/>
    <property type="match status" value="1"/>
</dbReference>
<comment type="subcellular location">
    <subcellularLocation>
        <location evidence="6">Cytoplasm</location>
    </subcellularLocation>
</comment>
<organism evidence="9 10">
    <name type="scientific">Tumebacillus lipolyticus</name>
    <dbReference type="NCBI Taxonomy" id="1280370"/>
    <lineage>
        <taxon>Bacteria</taxon>
        <taxon>Bacillati</taxon>
        <taxon>Bacillota</taxon>
        <taxon>Bacilli</taxon>
        <taxon>Bacillales</taxon>
        <taxon>Alicyclobacillaceae</taxon>
        <taxon>Tumebacillus</taxon>
    </lineage>
</organism>
<reference evidence="10" key="1">
    <citation type="journal article" date="2019" name="Int. J. Syst. Evol. Microbiol.">
        <title>The Global Catalogue of Microorganisms (GCM) 10K type strain sequencing project: providing services to taxonomists for standard genome sequencing and annotation.</title>
        <authorList>
            <consortium name="The Broad Institute Genomics Platform"/>
            <consortium name="The Broad Institute Genome Sequencing Center for Infectious Disease"/>
            <person name="Wu L."/>
            <person name="Ma J."/>
        </authorList>
    </citation>
    <scope>NUCLEOTIDE SEQUENCE [LARGE SCALE GENOMIC DNA]</scope>
    <source>
        <strain evidence="10">CGMCC 1.13574</strain>
    </source>
</reference>
<comment type="caution">
    <text evidence="9">The sequence shown here is derived from an EMBL/GenBank/DDBJ whole genome shotgun (WGS) entry which is preliminary data.</text>
</comment>
<dbReference type="Pfam" id="PF00118">
    <property type="entry name" value="Cpn60_TCP1"/>
    <property type="match status" value="1"/>
</dbReference>
<dbReference type="PRINTS" id="PR00298">
    <property type="entry name" value="CHAPERONIN60"/>
</dbReference>
<evidence type="ECO:0000313" key="10">
    <source>
        <dbReference type="Proteomes" id="UP001597343"/>
    </source>
</evidence>
<dbReference type="NCBIfam" id="TIGR02348">
    <property type="entry name" value="GroEL"/>
    <property type="match status" value="1"/>
</dbReference>
<dbReference type="EC" id="5.6.1.7" evidence="6"/>
<evidence type="ECO:0000256" key="6">
    <source>
        <dbReference type="HAMAP-Rule" id="MF_00600"/>
    </source>
</evidence>
<dbReference type="SUPFAM" id="SSF54849">
    <property type="entry name" value="GroEL-intermediate domain like"/>
    <property type="match status" value="1"/>
</dbReference>
<evidence type="ECO:0000256" key="7">
    <source>
        <dbReference type="RuleBase" id="RU000418"/>
    </source>
</evidence>
<gene>
    <name evidence="6 9" type="primary">groL</name>
    <name evidence="6" type="synonym">groEL</name>
    <name evidence="9" type="ORF">ACFSOY_20090</name>
</gene>
<evidence type="ECO:0000256" key="4">
    <source>
        <dbReference type="ARBA" id="ARBA00023186"/>
    </source>
</evidence>
<proteinExistence type="inferred from homology"/>
<dbReference type="Gene3D" id="1.10.560.10">
    <property type="entry name" value="GroEL-like equatorial domain"/>
    <property type="match status" value="1"/>
</dbReference>
<dbReference type="InterPro" id="IPR002423">
    <property type="entry name" value="Cpn60/GroEL/TCP-1"/>
</dbReference>
<evidence type="ECO:0000256" key="1">
    <source>
        <dbReference type="ARBA" id="ARBA00006607"/>
    </source>
</evidence>
<dbReference type="Gene3D" id="3.50.7.10">
    <property type="entry name" value="GroEL"/>
    <property type="match status" value="1"/>
</dbReference>